<feature type="transmembrane region" description="Helical" evidence="1">
    <location>
        <begin position="32"/>
        <end position="51"/>
    </location>
</feature>
<protein>
    <submittedName>
        <fullName evidence="2">Uncharacterized protein</fullName>
    </submittedName>
</protein>
<feature type="transmembrane region" description="Helical" evidence="1">
    <location>
        <begin position="118"/>
        <end position="138"/>
    </location>
</feature>
<evidence type="ECO:0000313" key="3">
    <source>
        <dbReference type="Proteomes" id="UP000223839"/>
    </source>
</evidence>
<feature type="transmembrane region" description="Helical" evidence="1">
    <location>
        <begin position="86"/>
        <end position="106"/>
    </location>
</feature>
<keyword evidence="1" id="KW-0812">Transmembrane</keyword>
<proteinExistence type="predicted"/>
<organism evidence="2 3">
    <name type="scientific">Bacillus thuringiensis</name>
    <dbReference type="NCBI Taxonomy" id="1428"/>
    <lineage>
        <taxon>Bacteria</taxon>
        <taxon>Bacillati</taxon>
        <taxon>Bacillota</taxon>
        <taxon>Bacilli</taxon>
        <taxon>Bacillales</taxon>
        <taxon>Bacillaceae</taxon>
        <taxon>Bacillus</taxon>
        <taxon>Bacillus cereus group</taxon>
    </lineage>
</organism>
<reference evidence="2 3" key="1">
    <citation type="submission" date="2017-09" db="EMBL/GenBank/DDBJ databases">
        <title>Large-scale bioinformatics analysis of Bacillus genomes uncovers conserved roles of natural products in bacterial physiology.</title>
        <authorList>
            <consortium name="Agbiome Team Llc"/>
            <person name="Bleich R.M."/>
            <person name="Grubbs K.J."/>
            <person name="Santa Maria K.C."/>
            <person name="Allen S.E."/>
            <person name="Farag S."/>
            <person name="Shank E.A."/>
            <person name="Bowers A."/>
        </authorList>
    </citation>
    <scope>NUCLEOTIDE SEQUENCE [LARGE SCALE GENOMIC DNA]</scope>
    <source>
        <strain evidence="2 3">AFS077661</strain>
    </source>
</reference>
<keyword evidence="1" id="KW-1133">Transmembrane helix</keyword>
<sequence>MGIQVHDIFKFSGYGYFFIALLRFIGFIEDPFFMFSVSITALIIVFCDYNAGKIEKRLKLANEAEKPLDNKEIDKLETSYRRTGQYLVFGFVVGLLILPNTLPYLVNRFGSLSDMSHALPNINDGLALTTLGLTFIVMSARQNHEKQNLAIIQKTHSS</sequence>
<accession>A0AB36TRP7</accession>
<evidence type="ECO:0000313" key="2">
    <source>
        <dbReference type="EMBL" id="PFM88082.1"/>
    </source>
</evidence>
<gene>
    <name evidence="2" type="ORF">COJ61_22280</name>
</gene>
<evidence type="ECO:0000256" key="1">
    <source>
        <dbReference type="SAM" id="Phobius"/>
    </source>
</evidence>
<dbReference type="Proteomes" id="UP000223839">
    <property type="component" value="Unassembled WGS sequence"/>
</dbReference>
<dbReference type="RefSeq" id="WP_097919904.1">
    <property type="nucleotide sequence ID" value="NZ_NUYG01000047.1"/>
</dbReference>
<dbReference type="EMBL" id="NUYG01000047">
    <property type="protein sequence ID" value="PFM88082.1"/>
    <property type="molecule type" value="Genomic_DNA"/>
</dbReference>
<name>A0AB36TRP7_BACTU</name>
<dbReference type="AlphaFoldDB" id="A0AB36TRP7"/>
<keyword evidence="1" id="KW-0472">Membrane</keyword>
<comment type="caution">
    <text evidence="2">The sequence shown here is derived from an EMBL/GenBank/DDBJ whole genome shotgun (WGS) entry which is preliminary data.</text>
</comment>